<dbReference type="RefSeq" id="XP_009843706.1">
    <property type="nucleotide sequence ID" value="XM_009845404.1"/>
</dbReference>
<gene>
    <name evidence="2" type="ORF">H257_16828</name>
</gene>
<dbReference type="EMBL" id="KI913206">
    <property type="protein sequence ID" value="ETV66730.1"/>
    <property type="molecule type" value="Genomic_DNA"/>
</dbReference>
<dbReference type="InterPro" id="IPR011993">
    <property type="entry name" value="PH-like_dom_sf"/>
</dbReference>
<dbReference type="PANTHER" id="PTHR31606:SF1">
    <property type="entry name" value="WW DOMAIN BINDING PROTEIN 2, ISOFORM E"/>
    <property type="match status" value="1"/>
</dbReference>
<feature type="region of interest" description="Disordered" evidence="1">
    <location>
        <begin position="428"/>
        <end position="457"/>
    </location>
</feature>
<dbReference type="SUPFAM" id="SSF50729">
    <property type="entry name" value="PH domain-like"/>
    <property type="match status" value="1"/>
</dbReference>
<name>W4FH04_APHAT</name>
<dbReference type="STRING" id="112090.W4FH04"/>
<dbReference type="AlphaFoldDB" id="W4FH04"/>
<dbReference type="GO" id="GO:0031490">
    <property type="term" value="F:chromatin DNA binding"/>
    <property type="evidence" value="ECO:0007669"/>
    <property type="project" value="TreeGrafter"/>
</dbReference>
<dbReference type="VEuPathDB" id="FungiDB:H257_16828"/>
<sequence>MSVDPILLHDNSPMLITPFERFIFVLDDVSFNVYSGAGYPGQGGVYYGKRGRLYVSSYRLVYVELDPSNRHFRSFSLPLYNIESSHRFCVPYFGRPTYEGIVSSVPGGGLVGPGKFCVTFHGVGFDEFRSLYAPLFDHSRDLHRQMHALPTASIVQVPGERWDRIVLNVNRPTDPPIPAFIDHRKAVMFIFKAQHCVILTLLVDLRQVQHIISYLKPAPTGGLERIHSMFRAGLHLNHPPPPPQDAVLGDVVNTHGTSETQRMRLQAIWQLLVTGFELTKYPNAGPARKRVIWLTLDGRLCVGRSKTDKHAGKFMHLWNIERVVKGCESAQFSKSLSWRDARGREQQCWSVEAKRGKKEDAKLHSFALQVTSVNVRNILVDCLGLLVELMQGDADGNYPRGARVRIAKHYASTGEILAMADVQSVMSRQGSDMSDITSDGEESVMPDDSDDSGDDDA</sequence>
<evidence type="ECO:0000256" key="1">
    <source>
        <dbReference type="SAM" id="MobiDB-lite"/>
    </source>
</evidence>
<protein>
    <submittedName>
        <fullName evidence="2">Uncharacterized protein</fullName>
    </submittedName>
</protein>
<accession>W4FH04</accession>
<proteinExistence type="predicted"/>
<dbReference type="OrthoDB" id="1259151at2759"/>
<feature type="compositionally biased region" description="Acidic residues" evidence="1">
    <location>
        <begin position="438"/>
        <end position="457"/>
    </location>
</feature>
<dbReference type="GO" id="GO:0003713">
    <property type="term" value="F:transcription coactivator activity"/>
    <property type="evidence" value="ECO:0007669"/>
    <property type="project" value="InterPro"/>
</dbReference>
<organism evidence="2">
    <name type="scientific">Aphanomyces astaci</name>
    <name type="common">Crayfish plague agent</name>
    <dbReference type="NCBI Taxonomy" id="112090"/>
    <lineage>
        <taxon>Eukaryota</taxon>
        <taxon>Sar</taxon>
        <taxon>Stramenopiles</taxon>
        <taxon>Oomycota</taxon>
        <taxon>Saprolegniomycetes</taxon>
        <taxon>Saprolegniales</taxon>
        <taxon>Verrucalvaceae</taxon>
        <taxon>Aphanomyces</taxon>
    </lineage>
</organism>
<dbReference type="Gene3D" id="2.30.29.30">
    <property type="entry name" value="Pleckstrin-homology domain (PH domain)/Phosphotyrosine-binding domain (PTB)"/>
    <property type="match status" value="1"/>
</dbReference>
<dbReference type="PANTHER" id="PTHR31606">
    <property type="entry name" value="WW DOMAIN BINDING PROTEIN 2, ISOFORM E"/>
    <property type="match status" value="1"/>
</dbReference>
<dbReference type="GO" id="GO:0005634">
    <property type="term" value="C:nucleus"/>
    <property type="evidence" value="ECO:0007669"/>
    <property type="project" value="TreeGrafter"/>
</dbReference>
<evidence type="ECO:0000313" key="2">
    <source>
        <dbReference type="EMBL" id="ETV66730.1"/>
    </source>
</evidence>
<dbReference type="InterPro" id="IPR044852">
    <property type="entry name" value="WBP2-like"/>
</dbReference>
<feature type="compositionally biased region" description="Polar residues" evidence="1">
    <location>
        <begin position="428"/>
        <end position="437"/>
    </location>
</feature>
<reference evidence="2" key="1">
    <citation type="submission" date="2013-12" db="EMBL/GenBank/DDBJ databases">
        <title>The Genome Sequence of Aphanomyces astaci APO3.</title>
        <authorList>
            <consortium name="The Broad Institute Genomics Platform"/>
            <person name="Russ C."/>
            <person name="Tyler B."/>
            <person name="van West P."/>
            <person name="Dieguez-Uribeondo J."/>
            <person name="Young S.K."/>
            <person name="Zeng Q."/>
            <person name="Gargeya S."/>
            <person name="Fitzgerald M."/>
            <person name="Abouelleil A."/>
            <person name="Alvarado L."/>
            <person name="Chapman S.B."/>
            <person name="Gainer-Dewar J."/>
            <person name="Goldberg J."/>
            <person name="Griggs A."/>
            <person name="Gujja S."/>
            <person name="Hansen M."/>
            <person name="Howarth C."/>
            <person name="Imamovic A."/>
            <person name="Ireland A."/>
            <person name="Larimer J."/>
            <person name="McCowan C."/>
            <person name="Murphy C."/>
            <person name="Pearson M."/>
            <person name="Poon T.W."/>
            <person name="Priest M."/>
            <person name="Roberts A."/>
            <person name="Saif S."/>
            <person name="Shea T."/>
            <person name="Sykes S."/>
            <person name="Wortman J."/>
            <person name="Nusbaum C."/>
            <person name="Birren B."/>
        </authorList>
    </citation>
    <scope>NUCLEOTIDE SEQUENCE [LARGE SCALE GENOMIC DNA]</scope>
    <source>
        <strain evidence="2">APO3</strain>
    </source>
</reference>
<dbReference type="GeneID" id="20818824"/>